<dbReference type="GO" id="GO:0003677">
    <property type="term" value="F:DNA binding"/>
    <property type="evidence" value="ECO:0007669"/>
    <property type="project" value="InterPro"/>
</dbReference>
<name>A0A381VIH0_9ZZZZ</name>
<accession>A0A381VIH0</accession>
<dbReference type="GO" id="GO:0006260">
    <property type="term" value="P:DNA replication"/>
    <property type="evidence" value="ECO:0007669"/>
    <property type="project" value="InterPro"/>
</dbReference>
<gene>
    <name evidence="1" type="ORF">METZ01_LOCUS92999</name>
</gene>
<proteinExistence type="predicted"/>
<organism evidence="1">
    <name type="scientific">marine metagenome</name>
    <dbReference type="NCBI Taxonomy" id="408172"/>
    <lineage>
        <taxon>unclassified sequences</taxon>
        <taxon>metagenomes</taxon>
        <taxon>ecological metagenomes</taxon>
    </lineage>
</organism>
<evidence type="ECO:0000313" key="1">
    <source>
        <dbReference type="EMBL" id="SVA40145.1"/>
    </source>
</evidence>
<dbReference type="GO" id="GO:0008270">
    <property type="term" value="F:zinc ion binding"/>
    <property type="evidence" value="ECO:0007669"/>
    <property type="project" value="InterPro"/>
</dbReference>
<dbReference type="Gene3D" id="3.90.580.10">
    <property type="entry name" value="Zinc finger, CHC2-type domain"/>
    <property type="match status" value="1"/>
</dbReference>
<sequence length="205" mass="23470">MGCLSVEELMTALDVDYRRNGKMLVGTCPVHGGDNPSAWNFYPEGEDMRGFWKCRTHHCEKKQNGNGKVLYGPTLAGFIRGVLSYRNNKYVSYQDSVDWLVKFLGYNSLDEIQKPSPEASERRQYAASLRRINLVPKQSDTGWSRAKLRSTIQIPASYYLERGYSEKILDKYDVGLYNKENRAVVPVYDDKYHAVAGFLGRSIFE</sequence>
<reference evidence="1" key="1">
    <citation type="submission" date="2018-05" db="EMBL/GenBank/DDBJ databases">
        <authorList>
            <person name="Lanie J.A."/>
            <person name="Ng W.-L."/>
            <person name="Kazmierczak K.M."/>
            <person name="Andrzejewski T.M."/>
            <person name="Davidsen T.M."/>
            <person name="Wayne K.J."/>
            <person name="Tettelin H."/>
            <person name="Glass J.I."/>
            <person name="Rusch D."/>
            <person name="Podicherti R."/>
            <person name="Tsui H.-C.T."/>
            <person name="Winkler M.E."/>
        </authorList>
    </citation>
    <scope>NUCLEOTIDE SEQUENCE</scope>
</reference>
<feature type="non-terminal residue" evidence="1">
    <location>
        <position position="205"/>
    </location>
</feature>
<dbReference type="AlphaFoldDB" id="A0A381VIH0"/>
<dbReference type="EMBL" id="UINC01008933">
    <property type="protein sequence ID" value="SVA40145.1"/>
    <property type="molecule type" value="Genomic_DNA"/>
</dbReference>
<protein>
    <submittedName>
        <fullName evidence="1">Uncharacterized protein</fullName>
    </submittedName>
</protein>
<dbReference type="InterPro" id="IPR036977">
    <property type="entry name" value="DNA_primase_Znf_CHC2"/>
</dbReference>